<feature type="domain" description="PD-(D/E)XK endonuclease-like" evidence="1">
    <location>
        <begin position="55"/>
        <end position="223"/>
    </location>
</feature>
<evidence type="ECO:0000259" key="1">
    <source>
        <dbReference type="Pfam" id="PF12705"/>
    </source>
</evidence>
<proteinExistence type="predicted"/>
<evidence type="ECO:0000313" key="2">
    <source>
        <dbReference type="EMBL" id="QJA95887.1"/>
    </source>
</evidence>
<gene>
    <name evidence="2" type="ORF">MM415B05099_0009</name>
</gene>
<dbReference type="EMBL" id="MT143352">
    <property type="protein sequence ID" value="QJA95887.1"/>
    <property type="molecule type" value="Genomic_DNA"/>
</dbReference>
<dbReference type="Pfam" id="PF12705">
    <property type="entry name" value="PDDEXK_1"/>
    <property type="match status" value="1"/>
</dbReference>
<reference evidence="2" key="1">
    <citation type="submission" date="2020-03" db="EMBL/GenBank/DDBJ databases">
        <title>The deep terrestrial virosphere.</title>
        <authorList>
            <person name="Holmfeldt K."/>
            <person name="Nilsson E."/>
            <person name="Simone D."/>
            <person name="Lopez-Fernandez M."/>
            <person name="Wu X."/>
            <person name="de Brujin I."/>
            <person name="Lundin D."/>
            <person name="Andersson A."/>
            <person name="Bertilsson S."/>
            <person name="Dopson M."/>
        </authorList>
    </citation>
    <scope>NUCLEOTIDE SEQUENCE</scope>
    <source>
        <strain evidence="2">MM415B05099</strain>
    </source>
</reference>
<dbReference type="InterPro" id="IPR038726">
    <property type="entry name" value="PDDEXK_AddAB-type"/>
</dbReference>
<dbReference type="AlphaFoldDB" id="A0A6M3LKI9"/>
<protein>
    <submittedName>
        <fullName evidence="2">Putative PD-(D/E)XK nuclease superfamily protein</fullName>
    </submittedName>
</protein>
<name>A0A6M3LKI9_9ZZZZ</name>
<sequence>MLRIWHGTEGTPAERKHLAVRSMLEVYATTPSGGPIDEARGPANLQKLFDIYTSRYIEEPWRVLEAEIGFKIPLSDGLTIAGAIDAMIEWPSIGMLVREDKTTKGWLSEYYMKSWTRHFQPTFYVWALDQLRGDTVGCLMNCAQLVIPKKGPSENQFMRSPEMKTREELREFEHLIIEVHCRIIDDWKFWQDSEGAPNTWPKLGRFCFGGYGLRECTWASICKSTPQRRLGDISIDHYTFQETEWKPWDRKGED</sequence>
<organism evidence="2">
    <name type="scientific">viral metagenome</name>
    <dbReference type="NCBI Taxonomy" id="1070528"/>
    <lineage>
        <taxon>unclassified sequences</taxon>
        <taxon>metagenomes</taxon>
        <taxon>organismal metagenomes</taxon>
    </lineage>
</organism>
<accession>A0A6M3LKI9</accession>